<reference evidence="11" key="1">
    <citation type="submission" date="2016-11" db="EMBL/GenBank/DDBJ databases">
        <title>The genome of Nicotiana attenuata.</title>
        <authorList>
            <person name="Xu S."/>
            <person name="Brockmoeller T."/>
            <person name="Gaquerel E."/>
            <person name="Navarro A."/>
            <person name="Kuhl H."/>
            <person name="Gase K."/>
            <person name="Ling Z."/>
            <person name="Zhou W."/>
            <person name="Kreitzer C."/>
            <person name="Stanke M."/>
            <person name="Tang H."/>
            <person name="Lyons E."/>
            <person name="Pandey P."/>
            <person name="Pandey S.P."/>
            <person name="Timmermann B."/>
            <person name="Baldwin I.T."/>
        </authorList>
    </citation>
    <scope>NUCLEOTIDE SEQUENCE [LARGE SCALE GENOMIC DNA]</scope>
    <source>
        <strain evidence="11">UT</strain>
    </source>
</reference>
<evidence type="ECO:0000259" key="9">
    <source>
        <dbReference type="PROSITE" id="PS50011"/>
    </source>
</evidence>
<dbReference type="SUPFAM" id="SSF57850">
    <property type="entry name" value="RING/U-box"/>
    <property type="match status" value="1"/>
</dbReference>
<dbReference type="SMR" id="A0A314L8H3"/>
<dbReference type="UniPathway" id="UPA00143"/>
<dbReference type="STRING" id="49451.A0A314L8H3"/>
<sequence length="879" mass="98348">MELLTPSPPPLTHPSNSLSGFSSMATYRRGFYRTSQIITPQTREIVEEQNEPKVYIAVGKSVNKNVALVQWACKTFGNSEICIFHVLEPSPYIPTLLGRLPATQANAEVVSAFRNAEREEARKLLSRYLNVCCKSKVKASVAVVEAHFVLKGILDFVNKHNIRKLIIGAIPDFCSSHRSEISSYGSCLSYPSLPFIYSCVKVKKSSQKASYAATYFPSFCEIFFVYKGKLVWTRQPPDCSSFIGPISANTRAVVADACGLRSQSLKSCKREVILSPERARSSSYRDLLSSGIKSLIFEEGISSDTGLWPKNFSSTSRSNPIIFPSLSISTSPSTDSSCASSAEQMESPDVEMESLIKQLEEASIEYESSRNVAIAEMLKRKKLEAEAVEAMRKVKAFESAHAHEVKLRKEAEVALENILLEKEKLLKEREEKTSELRKATRNIALLDSRTQEANQRCEEITGELTLIHSSIATLRQEKRKLLQQNTEAMNWINRWKNRGKDGGLSSSGECSASPELLEFSPSDLQTATCNFSESFRIGQGGYADVFKGELSDKTVVIKQLHPHNMQQQSQFFEQVEILAKLRHPQLVTLLGVCPEAWCLVYEYIPGRSLQDRLFCKNNVSSMNWKMRARIIAEIASALLFLHSSYPEQIVHGDLRPENMLLDSTDNCKICDTGISSLIPQQTLRCPSFGRQTEPKGLFSYTDPEFHITGALTTKSDIYSFGLVILQILTGRTLAGLLSEVRRAVSCAELESLLDSSAGEWSTYVSRRLAELALQCCEVNSRDRPELTPTLVMELENLHVLEEQSVPSFFLCPIRQDIMLDPQIAADGFTYEGEAIQGWLESGHDTSPMTNLKLSHLELTPNHSLRLAIQDWLCNLEFLT</sequence>
<evidence type="ECO:0000256" key="3">
    <source>
        <dbReference type="ARBA" id="ARBA00004906"/>
    </source>
</evidence>
<evidence type="ECO:0000256" key="7">
    <source>
        <dbReference type="PROSITE-ProRule" id="PRU10141"/>
    </source>
</evidence>
<gene>
    <name evidence="11" type="primary">PUB33_3</name>
    <name evidence="11" type="ORF">A4A49_08048</name>
</gene>
<dbReference type="PROSITE" id="PS00107">
    <property type="entry name" value="PROTEIN_KINASE_ATP"/>
    <property type="match status" value="1"/>
</dbReference>
<feature type="binding site" evidence="7">
    <location>
        <position position="558"/>
    </location>
    <ligand>
        <name>ATP</name>
        <dbReference type="ChEBI" id="CHEBI:30616"/>
    </ligand>
</feature>
<evidence type="ECO:0000256" key="4">
    <source>
        <dbReference type="ARBA" id="ARBA00012483"/>
    </source>
</evidence>
<dbReference type="InterPro" id="IPR000719">
    <property type="entry name" value="Prot_kinase_dom"/>
</dbReference>
<dbReference type="KEGG" id="nau:109241090"/>
<keyword evidence="5" id="KW-0808">Transferase</keyword>
<dbReference type="EC" id="2.3.2.27" evidence="4"/>
<dbReference type="Proteomes" id="UP000187609">
    <property type="component" value="Unassembled WGS sequence"/>
</dbReference>
<dbReference type="InterPro" id="IPR051348">
    <property type="entry name" value="U-box_ubiquitin_ligases"/>
</dbReference>
<dbReference type="InterPro" id="IPR008266">
    <property type="entry name" value="Tyr_kinase_AS"/>
</dbReference>
<dbReference type="GO" id="GO:0005524">
    <property type="term" value="F:ATP binding"/>
    <property type="evidence" value="ECO:0007669"/>
    <property type="project" value="UniProtKB-UniRule"/>
</dbReference>
<dbReference type="PROSITE" id="PS00109">
    <property type="entry name" value="PROTEIN_KINASE_TYR"/>
    <property type="match status" value="1"/>
</dbReference>
<evidence type="ECO:0000313" key="11">
    <source>
        <dbReference type="EMBL" id="OIT37204.1"/>
    </source>
</evidence>
<evidence type="ECO:0000256" key="5">
    <source>
        <dbReference type="ARBA" id="ARBA00022679"/>
    </source>
</evidence>
<proteinExistence type="predicted"/>
<dbReference type="PROSITE" id="PS50011">
    <property type="entry name" value="PROTEIN_KINASE_DOM"/>
    <property type="match status" value="1"/>
</dbReference>
<dbReference type="GeneID" id="109241090"/>
<dbReference type="OrthoDB" id="4062651at2759"/>
<dbReference type="InterPro" id="IPR014729">
    <property type="entry name" value="Rossmann-like_a/b/a_fold"/>
</dbReference>
<protein>
    <recommendedName>
        <fullName evidence="4">RING-type E3 ubiquitin transferase</fullName>
        <ecNumber evidence="4">2.3.2.27</ecNumber>
    </recommendedName>
</protein>
<dbReference type="SMART" id="SM00504">
    <property type="entry name" value="Ubox"/>
    <property type="match status" value="1"/>
</dbReference>
<keyword evidence="12" id="KW-1185">Reference proteome</keyword>
<evidence type="ECO:0000259" key="10">
    <source>
        <dbReference type="PROSITE" id="PS51698"/>
    </source>
</evidence>
<dbReference type="Gene3D" id="3.30.200.20">
    <property type="entry name" value="Phosphorylase Kinase, domain 1"/>
    <property type="match status" value="1"/>
</dbReference>
<dbReference type="GO" id="GO:0061630">
    <property type="term" value="F:ubiquitin protein ligase activity"/>
    <property type="evidence" value="ECO:0007669"/>
    <property type="project" value="UniProtKB-EC"/>
</dbReference>
<comment type="caution">
    <text evidence="11">The sequence shown here is derived from an EMBL/GenBank/DDBJ whole genome shotgun (WGS) entry which is preliminary data.</text>
</comment>
<dbReference type="CDD" id="cd16655">
    <property type="entry name" value="RING-Ubox_WDSUB1-like"/>
    <property type="match status" value="1"/>
</dbReference>
<dbReference type="InterPro" id="IPR003613">
    <property type="entry name" value="Ubox_domain"/>
</dbReference>
<comment type="pathway">
    <text evidence="3">Protein modification; protein ubiquitination.</text>
</comment>
<dbReference type="InterPro" id="IPR017441">
    <property type="entry name" value="Protein_kinase_ATP_BS"/>
</dbReference>
<evidence type="ECO:0000256" key="2">
    <source>
        <dbReference type="ARBA" id="ARBA00003861"/>
    </source>
</evidence>
<dbReference type="SUPFAM" id="SSF56112">
    <property type="entry name" value="Protein kinase-like (PK-like)"/>
    <property type="match status" value="1"/>
</dbReference>
<dbReference type="Pfam" id="PF04564">
    <property type="entry name" value="U-box"/>
    <property type="match status" value="1"/>
</dbReference>
<dbReference type="AlphaFoldDB" id="A0A314L8H3"/>
<organism evidence="11 12">
    <name type="scientific">Nicotiana attenuata</name>
    <name type="common">Coyote tobacco</name>
    <dbReference type="NCBI Taxonomy" id="49451"/>
    <lineage>
        <taxon>Eukaryota</taxon>
        <taxon>Viridiplantae</taxon>
        <taxon>Streptophyta</taxon>
        <taxon>Embryophyta</taxon>
        <taxon>Tracheophyta</taxon>
        <taxon>Spermatophyta</taxon>
        <taxon>Magnoliopsida</taxon>
        <taxon>eudicotyledons</taxon>
        <taxon>Gunneridae</taxon>
        <taxon>Pentapetalae</taxon>
        <taxon>asterids</taxon>
        <taxon>lamiids</taxon>
        <taxon>Solanales</taxon>
        <taxon>Solanaceae</taxon>
        <taxon>Nicotianoideae</taxon>
        <taxon>Nicotianeae</taxon>
        <taxon>Nicotiana</taxon>
    </lineage>
</organism>
<evidence type="ECO:0000256" key="6">
    <source>
        <dbReference type="ARBA" id="ARBA00022786"/>
    </source>
</evidence>
<evidence type="ECO:0000256" key="8">
    <source>
        <dbReference type="SAM" id="Coils"/>
    </source>
</evidence>
<keyword evidence="6" id="KW-0833">Ubl conjugation pathway</keyword>
<dbReference type="GO" id="GO:0016567">
    <property type="term" value="P:protein ubiquitination"/>
    <property type="evidence" value="ECO:0007669"/>
    <property type="project" value="UniProtKB-UniPathway"/>
</dbReference>
<accession>A0A314L8H3</accession>
<dbReference type="GO" id="GO:0004672">
    <property type="term" value="F:protein kinase activity"/>
    <property type="evidence" value="ECO:0007669"/>
    <property type="project" value="InterPro"/>
</dbReference>
<evidence type="ECO:0000313" key="12">
    <source>
        <dbReference type="Proteomes" id="UP000187609"/>
    </source>
</evidence>
<evidence type="ECO:0000256" key="1">
    <source>
        <dbReference type="ARBA" id="ARBA00000900"/>
    </source>
</evidence>
<dbReference type="EMBL" id="MJEQ01000338">
    <property type="protein sequence ID" value="OIT37204.1"/>
    <property type="molecule type" value="Genomic_DNA"/>
</dbReference>
<dbReference type="Gramene" id="OIT37204">
    <property type="protein sequence ID" value="OIT37204"/>
    <property type="gene ID" value="A4A49_08048"/>
</dbReference>
<dbReference type="InterPro" id="IPR001245">
    <property type="entry name" value="Ser-Thr/Tyr_kinase_cat_dom"/>
</dbReference>
<dbReference type="PANTHER" id="PTHR45647:SF43">
    <property type="entry name" value="OS10G0100500 PROTEIN"/>
    <property type="match status" value="1"/>
</dbReference>
<comment type="function">
    <text evidence="2">Functions as an E3 ubiquitin ligase.</text>
</comment>
<comment type="catalytic activity">
    <reaction evidence="1">
        <text>S-ubiquitinyl-[E2 ubiquitin-conjugating enzyme]-L-cysteine + [acceptor protein]-L-lysine = [E2 ubiquitin-conjugating enzyme]-L-cysteine + N(6)-ubiquitinyl-[acceptor protein]-L-lysine.</text>
        <dbReference type="EC" id="2.3.2.27"/>
    </reaction>
</comment>
<feature type="coiled-coil region" evidence="8">
    <location>
        <begin position="352"/>
        <end position="456"/>
    </location>
</feature>
<keyword evidence="8" id="KW-0175">Coiled coil</keyword>
<dbReference type="InterPro" id="IPR013083">
    <property type="entry name" value="Znf_RING/FYVE/PHD"/>
</dbReference>
<name>A0A314L8H3_NICAT</name>
<dbReference type="Pfam" id="PF07714">
    <property type="entry name" value="PK_Tyr_Ser-Thr"/>
    <property type="match status" value="1"/>
</dbReference>
<dbReference type="InterPro" id="IPR011009">
    <property type="entry name" value="Kinase-like_dom_sf"/>
</dbReference>
<dbReference type="PROSITE" id="PS51698">
    <property type="entry name" value="U_BOX"/>
    <property type="match status" value="1"/>
</dbReference>
<dbReference type="PANTHER" id="PTHR45647">
    <property type="entry name" value="OS02G0152300 PROTEIN"/>
    <property type="match status" value="1"/>
</dbReference>
<dbReference type="SUPFAM" id="SSF52402">
    <property type="entry name" value="Adenine nucleotide alpha hydrolases-like"/>
    <property type="match status" value="1"/>
</dbReference>
<dbReference type="CDD" id="cd01989">
    <property type="entry name" value="USP_STK_Ubox_N"/>
    <property type="match status" value="1"/>
</dbReference>
<dbReference type="Gene3D" id="1.10.510.10">
    <property type="entry name" value="Transferase(Phosphotransferase) domain 1"/>
    <property type="match status" value="1"/>
</dbReference>
<dbReference type="Gene3D" id="3.40.50.620">
    <property type="entry name" value="HUPs"/>
    <property type="match status" value="1"/>
</dbReference>
<keyword evidence="7" id="KW-0547">Nucleotide-binding</keyword>
<keyword evidence="7" id="KW-0067">ATP-binding</keyword>
<feature type="domain" description="U-box" evidence="10">
    <location>
        <begin position="804"/>
        <end position="878"/>
    </location>
</feature>
<dbReference type="Gene3D" id="3.30.40.10">
    <property type="entry name" value="Zinc/RING finger domain, C3HC4 (zinc finger)"/>
    <property type="match status" value="1"/>
</dbReference>
<feature type="domain" description="Protein kinase" evidence="9">
    <location>
        <begin position="531"/>
        <end position="801"/>
    </location>
</feature>